<organism evidence="1 2">
    <name type="scientific">Ananas comosus</name>
    <name type="common">Pineapple</name>
    <name type="synonym">Ananas ananas</name>
    <dbReference type="NCBI Taxonomy" id="4615"/>
    <lineage>
        <taxon>Eukaryota</taxon>
        <taxon>Viridiplantae</taxon>
        <taxon>Streptophyta</taxon>
        <taxon>Embryophyta</taxon>
        <taxon>Tracheophyta</taxon>
        <taxon>Spermatophyta</taxon>
        <taxon>Magnoliopsida</taxon>
        <taxon>Liliopsida</taxon>
        <taxon>Poales</taxon>
        <taxon>Bromeliaceae</taxon>
        <taxon>Bromelioideae</taxon>
        <taxon>Ananas</taxon>
    </lineage>
</organism>
<evidence type="ECO:0000313" key="2">
    <source>
        <dbReference type="Proteomes" id="UP000092600"/>
    </source>
</evidence>
<dbReference type="Proteomes" id="UP000092600">
    <property type="component" value="Unassembled WGS sequence"/>
</dbReference>
<accession>A0A199VXE4</accession>
<evidence type="ECO:0000313" key="1">
    <source>
        <dbReference type="EMBL" id="OAY81370.1"/>
    </source>
</evidence>
<dbReference type="PANTHER" id="PTHR47718:SF7">
    <property type="entry name" value="PROTEIN FAR1-RELATED SEQUENCE"/>
    <property type="match status" value="1"/>
</dbReference>
<dbReference type="EMBL" id="LSRQ01000674">
    <property type="protein sequence ID" value="OAY81370.1"/>
    <property type="molecule type" value="Genomic_DNA"/>
</dbReference>
<proteinExistence type="predicted"/>
<dbReference type="AlphaFoldDB" id="A0A199VXE4"/>
<gene>
    <name evidence="1" type="ORF">ACMD2_22670</name>
</gene>
<evidence type="ECO:0008006" key="3">
    <source>
        <dbReference type="Google" id="ProtNLM"/>
    </source>
</evidence>
<dbReference type="PANTHER" id="PTHR47718">
    <property type="entry name" value="OS01G0519700 PROTEIN"/>
    <property type="match status" value="1"/>
</dbReference>
<protein>
    <recommendedName>
        <fullName evidence="3">Protein FAR1-RELATED SEQUENCE</fullName>
    </recommendedName>
</protein>
<reference evidence="1 2" key="1">
    <citation type="journal article" date="2016" name="DNA Res.">
        <title>The draft genome of MD-2 pineapple using hybrid error correction of long reads.</title>
        <authorList>
            <person name="Redwan R.M."/>
            <person name="Saidin A."/>
            <person name="Kumar S.V."/>
        </authorList>
    </citation>
    <scope>NUCLEOTIDE SEQUENCE [LARGE SCALE GENOMIC DNA]</scope>
    <source>
        <strain evidence="2">cv. MD2</strain>
        <tissue evidence="1">Leaf</tissue>
    </source>
</reference>
<sequence>MITALHYVCSKESHSKPKSRGAEDKGTPKKLVRYTQTSCKAHLRVKRTNNENITIKEFESRWAMMIEKYELYNTNHLNVMWNSWHQWVPIYFKEVESINALTKMFTDNHTSVYNFVLQFDKMVSSRYDKENEEDFRSKDGESSL</sequence>
<name>A0A199VXE4_ANACO</name>
<comment type="caution">
    <text evidence="1">The sequence shown here is derived from an EMBL/GenBank/DDBJ whole genome shotgun (WGS) entry which is preliminary data.</text>
</comment>